<keyword evidence="2" id="KW-1185">Reference proteome</keyword>
<dbReference type="STRING" id="1121485.GCA_000426485_00531"/>
<proteinExistence type="predicted"/>
<name>A0A4Y8L0A9_9BACT</name>
<dbReference type="RefSeq" id="WP_134436469.1">
    <property type="nucleotide sequence ID" value="NZ_JBEBQM010000012.1"/>
</dbReference>
<evidence type="ECO:0000313" key="2">
    <source>
        <dbReference type="Proteomes" id="UP000297861"/>
    </source>
</evidence>
<comment type="caution">
    <text evidence="1">The sequence shown here is derived from an EMBL/GenBank/DDBJ whole genome shotgun (WGS) entry which is preliminary data.</text>
</comment>
<evidence type="ECO:0008006" key="3">
    <source>
        <dbReference type="Google" id="ProtNLM"/>
    </source>
</evidence>
<sequence length="218" mass="25253">MRNEQELVNEIFDRLDEWRNFPAYLLEGRADIFFGIYLPNIIKKKFGCTVDHIIPEFPIKAGVLFNADPTESAHPLKINFVAVCESVKTVYMISLKTDINSLRPLQYRYLSKARENNIKNIVDGILDIEHASMLKKKYNNLLHKLHAVGWLDQSLKKNTAGQYNIKIVYIQPSSKSGEDEIITFDNIIEYLSEKNDFFTTRFCRSLSSWVNNSPSELQ</sequence>
<reference evidence="1 2" key="1">
    <citation type="submission" date="2019-03" db="EMBL/GenBank/DDBJ databases">
        <title>San Antonio Military Medical Center submission to MRSN (WRAIR), pending publication.</title>
        <authorList>
            <person name="Blyth D.M."/>
            <person name="Mccarthy S.L."/>
            <person name="Schall S.E."/>
            <person name="Stam J.A."/>
            <person name="Ong A.C."/>
            <person name="Mcgann P.T."/>
        </authorList>
    </citation>
    <scope>NUCLEOTIDE SEQUENCE [LARGE SCALE GENOMIC DNA]</scope>
    <source>
        <strain evidence="1 2">MRSN571793</strain>
    </source>
</reference>
<dbReference type="AlphaFoldDB" id="A0A4Y8L0A9"/>
<dbReference type="Proteomes" id="UP000297861">
    <property type="component" value="Unassembled WGS sequence"/>
</dbReference>
<dbReference type="EMBL" id="SOML01000006">
    <property type="protein sequence ID" value="TFD96105.1"/>
    <property type="molecule type" value="Genomic_DNA"/>
</dbReference>
<dbReference type="OrthoDB" id="1100000at2"/>
<accession>A0A4Y8L0A9</accession>
<organism evidence="1 2">
    <name type="scientific">Dysgonomonas capnocytophagoides</name>
    <dbReference type="NCBI Taxonomy" id="45254"/>
    <lineage>
        <taxon>Bacteria</taxon>
        <taxon>Pseudomonadati</taxon>
        <taxon>Bacteroidota</taxon>
        <taxon>Bacteroidia</taxon>
        <taxon>Bacteroidales</taxon>
        <taxon>Dysgonomonadaceae</taxon>
        <taxon>Dysgonomonas</taxon>
    </lineage>
</organism>
<gene>
    <name evidence="1" type="ORF">E2605_10965</name>
</gene>
<protein>
    <recommendedName>
        <fullName evidence="3">DUF4263 domain-containing protein</fullName>
    </recommendedName>
</protein>
<evidence type="ECO:0000313" key="1">
    <source>
        <dbReference type="EMBL" id="TFD96105.1"/>
    </source>
</evidence>